<name>A7HR64_PARL1</name>
<dbReference type="GO" id="GO:0008033">
    <property type="term" value="P:tRNA processing"/>
    <property type="evidence" value="ECO:0007669"/>
    <property type="project" value="UniProtKB-KW"/>
</dbReference>
<reference evidence="16 17" key="1">
    <citation type="journal article" date="2011" name="Stand. Genomic Sci.">
        <title>Complete genome sequence of Parvibaculum lavamentivorans type strain (DS-1(T)).</title>
        <authorList>
            <person name="Schleheck D."/>
            <person name="Weiss M."/>
            <person name="Pitluck S."/>
            <person name="Bruce D."/>
            <person name="Land M.L."/>
            <person name="Han S."/>
            <person name="Saunders E."/>
            <person name="Tapia R."/>
            <person name="Detter C."/>
            <person name="Brettin T."/>
            <person name="Han J."/>
            <person name="Woyke T."/>
            <person name="Goodwin L."/>
            <person name="Pennacchio L."/>
            <person name="Nolan M."/>
            <person name="Cook A.M."/>
            <person name="Kjelleberg S."/>
            <person name="Thomas T."/>
        </authorList>
    </citation>
    <scope>NUCLEOTIDE SEQUENCE [LARGE SCALE GENOMIC DNA]</scope>
    <source>
        <strain evidence="17">DS-1 / DSM 13023 / NCIMB 13966</strain>
    </source>
</reference>
<evidence type="ECO:0000256" key="8">
    <source>
        <dbReference type="ARBA" id="ARBA00022695"/>
    </source>
</evidence>
<dbReference type="EC" id="2.7.7.87" evidence="3 13"/>
<dbReference type="Pfam" id="PF03481">
    <property type="entry name" value="Sua5_C"/>
    <property type="match status" value="1"/>
</dbReference>
<feature type="binding site" evidence="14">
    <location>
        <position position="140"/>
    </location>
    <ligand>
        <name>ATP</name>
        <dbReference type="ChEBI" id="CHEBI:30616"/>
    </ligand>
</feature>
<comment type="subcellular location">
    <subcellularLocation>
        <location evidence="1 13">Cytoplasm</location>
    </subcellularLocation>
</comment>
<dbReference type="GO" id="GO:0061710">
    <property type="term" value="F:L-threonylcarbamoyladenylate synthase"/>
    <property type="evidence" value="ECO:0007669"/>
    <property type="project" value="UniProtKB-EC"/>
</dbReference>
<evidence type="ECO:0000313" key="17">
    <source>
        <dbReference type="Proteomes" id="UP000006377"/>
    </source>
</evidence>
<keyword evidence="6 13" id="KW-0808">Transferase</keyword>
<feature type="binding site" evidence="14">
    <location>
        <position position="58"/>
    </location>
    <ligand>
        <name>ATP</name>
        <dbReference type="ChEBI" id="CHEBI:30616"/>
    </ligand>
</feature>
<dbReference type="InterPro" id="IPR005145">
    <property type="entry name" value="Sua5_C"/>
</dbReference>
<evidence type="ECO:0000256" key="12">
    <source>
        <dbReference type="ARBA" id="ARBA00048366"/>
    </source>
</evidence>
<dbReference type="PANTHER" id="PTHR17490">
    <property type="entry name" value="SUA5"/>
    <property type="match status" value="1"/>
</dbReference>
<evidence type="ECO:0000256" key="9">
    <source>
        <dbReference type="ARBA" id="ARBA00022741"/>
    </source>
</evidence>
<keyword evidence="7 13" id="KW-0819">tRNA processing</keyword>
<keyword evidence="5 13" id="KW-0963">Cytoplasm</keyword>
<evidence type="ECO:0000256" key="1">
    <source>
        <dbReference type="ARBA" id="ARBA00004496"/>
    </source>
</evidence>
<evidence type="ECO:0000256" key="11">
    <source>
        <dbReference type="ARBA" id="ARBA00029774"/>
    </source>
</evidence>
<evidence type="ECO:0000256" key="3">
    <source>
        <dbReference type="ARBA" id="ARBA00012584"/>
    </source>
</evidence>
<feature type="binding site" evidence="14">
    <location>
        <position position="180"/>
    </location>
    <ligand>
        <name>L-threonine</name>
        <dbReference type="ChEBI" id="CHEBI:57926"/>
    </ligand>
</feature>
<dbReference type="STRING" id="402881.Plav_0774"/>
<dbReference type="RefSeq" id="WP_012109647.1">
    <property type="nucleotide sequence ID" value="NC_009719.1"/>
</dbReference>
<feature type="binding site" evidence="14">
    <location>
        <position position="194"/>
    </location>
    <ligand>
        <name>ATP</name>
        <dbReference type="ChEBI" id="CHEBI:30616"/>
    </ligand>
</feature>
<keyword evidence="8 13" id="KW-0548">Nucleotidyltransferase</keyword>
<dbReference type="Gene3D" id="3.40.50.11030">
    <property type="entry name" value="Threonylcarbamoyl-AMP synthase, C-terminal domain"/>
    <property type="match status" value="1"/>
</dbReference>
<feature type="domain" description="YrdC-like" evidence="15">
    <location>
        <begin position="9"/>
        <end position="198"/>
    </location>
</feature>
<evidence type="ECO:0000256" key="4">
    <source>
        <dbReference type="ARBA" id="ARBA00015492"/>
    </source>
</evidence>
<dbReference type="HOGENOM" id="CLU_031397_0_2_5"/>
<dbReference type="PANTHER" id="PTHR17490:SF16">
    <property type="entry name" value="THREONYLCARBAMOYL-AMP SYNTHASE"/>
    <property type="match status" value="1"/>
</dbReference>
<feature type="binding site" evidence="14">
    <location>
        <position position="63"/>
    </location>
    <ligand>
        <name>ATP</name>
        <dbReference type="ChEBI" id="CHEBI:30616"/>
    </ligand>
</feature>
<dbReference type="FunFam" id="3.90.870.10:FF:000009">
    <property type="entry name" value="Threonylcarbamoyl-AMP synthase, putative"/>
    <property type="match status" value="1"/>
</dbReference>
<feature type="binding site" evidence="14">
    <location>
        <position position="233"/>
    </location>
    <ligand>
        <name>ATP</name>
        <dbReference type="ChEBI" id="CHEBI:30616"/>
    </ligand>
</feature>
<sequence length="320" mass="32765">MAECVAASEAAIARAGELIREGKLVAFPTETVYGLGADASDEKAVARIFEAKGRPRFNPLIVHVADAQVAEKYVVFSAEAEALARHFWPGGLTLVLPRRADAKLSLLVSAGLDTVAIRVPAHETAQALLEAAKRPIAAPSANASGKVSPTQAGHVMESLGHSDLLAMVLDGGACRLGLESSVIGFPQGIPTLLRPGAVAREEIEAVLGGRLADADAAAGEAGRASPGQLESHYAPGAPLRLDAAEAGPDEVLLGFGPEAKSSMNLSASGDLTEAAANLFAMLRALDATAGGKRIAVSPIPMEGLGEAINDRLKRAAAPRG</sequence>
<feature type="binding site" evidence="14">
    <location>
        <position position="148"/>
    </location>
    <ligand>
        <name>ATP</name>
        <dbReference type="ChEBI" id="CHEBI:30616"/>
    </ligand>
</feature>
<keyword evidence="10 13" id="KW-0067">ATP-binding</keyword>
<dbReference type="Pfam" id="PF01300">
    <property type="entry name" value="Sua5_yciO_yrdC"/>
    <property type="match status" value="1"/>
</dbReference>
<evidence type="ECO:0000259" key="15">
    <source>
        <dbReference type="PROSITE" id="PS51163"/>
    </source>
</evidence>
<feature type="binding site" evidence="14">
    <location>
        <position position="31"/>
    </location>
    <ligand>
        <name>L-threonine</name>
        <dbReference type="ChEBI" id="CHEBI:57926"/>
    </ligand>
</feature>
<dbReference type="OrthoDB" id="9814580at2"/>
<dbReference type="EMBL" id="CP000774">
    <property type="protein sequence ID" value="ABS62397.1"/>
    <property type="molecule type" value="Genomic_DNA"/>
</dbReference>
<accession>A7HR64</accession>
<protein>
    <recommendedName>
        <fullName evidence="4 13">Threonylcarbamoyl-AMP synthase</fullName>
        <shortName evidence="13">TC-AMP synthase</shortName>
        <ecNumber evidence="3 13">2.7.7.87</ecNumber>
    </recommendedName>
    <alternativeName>
        <fullName evidence="11 13">L-threonylcarbamoyladenylate synthase</fullName>
    </alternativeName>
</protein>
<evidence type="ECO:0000256" key="7">
    <source>
        <dbReference type="ARBA" id="ARBA00022694"/>
    </source>
</evidence>
<keyword evidence="17" id="KW-1185">Reference proteome</keyword>
<evidence type="ECO:0000256" key="5">
    <source>
        <dbReference type="ARBA" id="ARBA00022490"/>
    </source>
</evidence>
<comment type="catalytic activity">
    <reaction evidence="12 13">
        <text>L-threonine + hydrogencarbonate + ATP = L-threonylcarbamoyladenylate + diphosphate + H2O</text>
        <dbReference type="Rhea" id="RHEA:36407"/>
        <dbReference type="ChEBI" id="CHEBI:15377"/>
        <dbReference type="ChEBI" id="CHEBI:17544"/>
        <dbReference type="ChEBI" id="CHEBI:30616"/>
        <dbReference type="ChEBI" id="CHEBI:33019"/>
        <dbReference type="ChEBI" id="CHEBI:57926"/>
        <dbReference type="ChEBI" id="CHEBI:73682"/>
        <dbReference type="EC" id="2.7.7.87"/>
    </reaction>
</comment>
<organism evidence="16 17">
    <name type="scientific">Parvibaculum lavamentivorans (strain DS-1 / DSM 13023 / NCIMB 13966)</name>
    <dbReference type="NCBI Taxonomy" id="402881"/>
    <lineage>
        <taxon>Bacteria</taxon>
        <taxon>Pseudomonadati</taxon>
        <taxon>Pseudomonadota</taxon>
        <taxon>Alphaproteobacteria</taxon>
        <taxon>Hyphomicrobiales</taxon>
        <taxon>Parvibaculaceae</taxon>
        <taxon>Parvibaculum</taxon>
    </lineage>
</organism>
<feature type="binding site" evidence="14">
    <location>
        <position position="118"/>
    </location>
    <ligand>
        <name>ATP</name>
        <dbReference type="ChEBI" id="CHEBI:30616"/>
    </ligand>
</feature>
<dbReference type="InterPro" id="IPR017945">
    <property type="entry name" value="DHBP_synth_RibB-like_a/b_dom"/>
</dbReference>
<dbReference type="eggNOG" id="COG0009">
    <property type="taxonomic scope" value="Bacteria"/>
</dbReference>
<dbReference type="GO" id="GO:0005737">
    <property type="term" value="C:cytoplasm"/>
    <property type="evidence" value="ECO:0007669"/>
    <property type="project" value="UniProtKB-SubCell"/>
</dbReference>
<dbReference type="KEGG" id="pla:Plav_0774"/>
<dbReference type="InterPro" id="IPR038385">
    <property type="entry name" value="Sua5/YwlC_C"/>
</dbReference>
<dbReference type="NCBIfam" id="TIGR00057">
    <property type="entry name" value="L-threonylcarbamoyladenylate synthase"/>
    <property type="match status" value="1"/>
</dbReference>
<evidence type="ECO:0000256" key="14">
    <source>
        <dbReference type="PIRSR" id="PIRSR004930-1"/>
    </source>
</evidence>
<dbReference type="Proteomes" id="UP000006377">
    <property type="component" value="Chromosome"/>
</dbReference>
<proteinExistence type="inferred from homology"/>
<evidence type="ECO:0000256" key="2">
    <source>
        <dbReference type="ARBA" id="ARBA00007663"/>
    </source>
</evidence>
<dbReference type="InterPro" id="IPR010923">
    <property type="entry name" value="T(6)A37_SUA5"/>
</dbReference>
<feature type="binding site" evidence="14">
    <location>
        <position position="54"/>
    </location>
    <ligand>
        <name>ATP</name>
        <dbReference type="ChEBI" id="CHEBI:30616"/>
    </ligand>
</feature>
<dbReference type="GO" id="GO:0005524">
    <property type="term" value="F:ATP binding"/>
    <property type="evidence" value="ECO:0007669"/>
    <property type="project" value="UniProtKB-UniRule"/>
</dbReference>
<dbReference type="AlphaFoldDB" id="A7HR64"/>
<feature type="binding site" evidence="14">
    <location>
        <position position="114"/>
    </location>
    <ligand>
        <name>ATP</name>
        <dbReference type="ChEBI" id="CHEBI:30616"/>
    </ligand>
</feature>
<evidence type="ECO:0000256" key="13">
    <source>
        <dbReference type="PIRNR" id="PIRNR004930"/>
    </source>
</evidence>
<feature type="binding site" evidence="14">
    <location>
        <position position="138"/>
    </location>
    <ligand>
        <name>L-threonine</name>
        <dbReference type="ChEBI" id="CHEBI:57926"/>
    </ligand>
</feature>
<dbReference type="InterPro" id="IPR050156">
    <property type="entry name" value="TC-AMP_synthase_SUA5"/>
</dbReference>
<dbReference type="GO" id="GO:0006450">
    <property type="term" value="P:regulation of translational fidelity"/>
    <property type="evidence" value="ECO:0007669"/>
    <property type="project" value="TreeGrafter"/>
</dbReference>
<evidence type="ECO:0000313" key="16">
    <source>
        <dbReference type="EMBL" id="ABS62397.1"/>
    </source>
</evidence>
<dbReference type="InterPro" id="IPR006070">
    <property type="entry name" value="Sua5-like_dom"/>
</dbReference>
<evidence type="ECO:0000256" key="10">
    <source>
        <dbReference type="ARBA" id="ARBA00022840"/>
    </source>
</evidence>
<dbReference type="PROSITE" id="PS51163">
    <property type="entry name" value="YRDC"/>
    <property type="match status" value="1"/>
</dbReference>
<keyword evidence="9 13" id="KW-0547">Nucleotide-binding</keyword>
<comment type="similarity">
    <text evidence="2 13">Belongs to the SUA5 family.</text>
</comment>
<dbReference type="PIRSF" id="PIRSF004930">
    <property type="entry name" value="Tln_factor_SUA5"/>
    <property type="match status" value="1"/>
</dbReference>
<dbReference type="Gene3D" id="3.90.870.10">
    <property type="entry name" value="DHBP synthase"/>
    <property type="match status" value="1"/>
</dbReference>
<comment type="function">
    <text evidence="13">Required for the formation of a threonylcarbamoyl group on adenosine at position 37 (t(6)A37) in tRNAs that read codons beginning with adenine.</text>
</comment>
<dbReference type="GO" id="GO:0003725">
    <property type="term" value="F:double-stranded RNA binding"/>
    <property type="evidence" value="ECO:0007669"/>
    <property type="project" value="UniProtKB-UniRule"/>
</dbReference>
<evidence type="ECO:0000256" key="6">
    <source>
        <dbReference type="ARBA" id="ARBA00022679"/>
    </source>
</evidence>
<dbReference type="SUPFAM" id="SSF55821">
    <property type="entry name" value="YrdC/RibB"/>
    <property type="match status" value="1"/>
</dbReference>
<gene>
    <name evidence="16" type="ordered locus">Plav_0774</name>
</gene>
<dbReference type="GO" id="GO:0000049">
    <property type="term" value="F:tRNA binding"/>
    <property type="evidence" value="ECO:0007669"/>
    <property type="project" value="TreeGrafter"/>
</dbReference>